<protein>
    <submittedName>
        <fullName evidence="1">Uncharacterized protein</fullName>
    </submittedName>
</protein>
<comment type="caution">
    <text evidence="1">The sequence shown here is derived from an EMBL/GenBank/DDBJ whole genome shotgun (WGS) entry which is preliminary data.</text>
</comment>
<reference evidence="1" key="1">
    <citation type="submission" date="2021-02" db="EMBL/GenBank/DDBJ databases">
        <authorList>
            <person name="Nowell W R."/>
        </authorList>
    </citation>
    <scope>NUCLEOTIDE SEQUENCE</scope>
</reference>
<proteinExistence type="predicted"/>
<dbReference type="Proteomes" id="UP000663824">
    <property type="component" value="Unassembled WGS sequence"/>
</dbReference>
<name>A0A816Y1U1_9BILA</name>
<sequence>MISQFLSNNPFIPSINSQLKTHDKLIENQNKSNIFIQKTIIPSKDEQQQQQQAEISKTYSVTNNKQSIKVTSHVLTRRSPEGYKNLRAKTIRVGKIRWPPPINTDETDHANQQRRLLVQRRIKEEIHGNEQIAKDHISNDKKPLLSDYDDDTSTNEMIVRNKKSFGLMLDKESYQLRKNLFEHLNKSSFVGMNNLFYLINDYPLMSIRITTV</sequence>
<accession>A0A816Y1U1</accession>
<dbReference type="AlphaFoldDB" id="A0A816Y1U1"/>
<evidence type="ECO:0000313" key="2">
    <source>
        <dbReference type="Proteomes" id="UP000663824"/>
    </source>
</evidence>
<organism evidence="1 2">
    <name type="scientific">Rotaria magnacalcarata</name>
    <dbReference type="NCBI Taxonomy" id="392030"/>
    <lineage>
        <taxon>Eukaryota</taxon>
        <taxon>Metazoa</taxon>
        <taxon>Spiralia</taxon>
        <taxon>Gnathifera</taxon>
        <taxon>Rotifera</taxon>
        <taxon>Eurotatoria</taxon>
        <taxon>Bdelloidea</taxon>
        <taxon>Philodinida</taxon>
        <taxon>Philodinidae</taxon>
        <taxon>Rotaria</taxon>
    </lineage>
</organism>
<evidence type="ECO:0000313" key="1">
    <source>
        <dbReference type="EMBL" id="CAF2153533.1"/>
    </source>
</evidence>
<gene>
    <name evidence="1" type="ORF">MBJ925_LOCUS31732</name>
</gene>
<dbReference type="EMBL" id="CAJNRE010017314">
    <property type="protein sequence ID" value="CAF2153533.1"/>
    <property type="molecule type" value="Genomic_DNA"/>
</dbReference>